<proteinExistence type="predicted"/>
<protein>
    <submittedName>
        <fullName evidence="1">Uncharacterized protein</fullName>
    </submittedName>
</protein>
<dbReference type="AlphaFoldDB" id="A0A2J6SW85"/>
<sequence>MWKGIKLIQHLRSYEAFLGESGYTKEKERNSQRARDQYLRYLYKGWKLDEAKEKEARTGLTEHLRYGRRWKIFLDALTAGFIIVCGLNFATKVIRTDYTLLDLETLASQMTKSRIYQLCEAFRLPSEQLLNAGRVDGEYSNKDFMLAEVQRVSRVILKVRFEPT</sequence>
<name>A0A2J6SW85_9HELO</name>
<gene>
    <name evidence="1" type="ORF">K444DRAFT_95261</name>
</gene>
<accession>A0A2J6SW85</accession>
<dbReference type="Proteomes" id="UP000235371">
    <property type="component" value="Unassembled WGS sequence"/>
</dbReference>
<keyword evidence="2" id="KW-1185">Reference proteome</keyword>
<dbReference type="STRING" id="1095630.A0A2J6SW85"/>
<dbReference type="InParanoid" id="A0A2J6SW85"/>
<dbReference type="RefSeq" id="XP_024731926.1">
    <property type="nucleotide sequence ID" value="XM_024888831.1"/>
</dbReference>
<evidence type="ECO:0000313" key="2">
    <source>
        <dbReference type="Proteomes" id="UP000235371"/>
    </source>
</evidence>
<dbReference type="EMBL" id="KZ613856">
    <property type="protein sequence ID" value="PMD55022.1"/>
    <property type="molecule type" value="Genomic_DNA"/>
</dbReference>
<evidence type="ECO:0000313" key="1">
    <source>
        <dbReference type="EMBL" id="PMD55022.1"/>
    </source>
</evidence>
<dbReference type="OrthoDB" id="5324651at2759"/>
<dbReference type="GeneID" id="36596907"/>
<reference evidence="1 2" key="1">
    <citation type="submission" date="2016-04" db="EMBL/GenBank/DDBJ databases">
        <title>A degradative enzymes factory behind the ericoid mycorrhizal symbiosis.</title>
        <authorList>
            <consortium name="DOE Joint Genome Institute"/>
            <person name="Martino E."/>
            <person name="Morin E."/>
            <person name="Grelet G."/>
            <person name="Kuo A."/>
            <person name="Kohler A."/>
            <person name="Daghino S."/>
            <person name="Barry K."/>
            <person name="Choi C."/>
            <person name="Cichocki N."/>
            <person name="Clum A."/>
            <person name="Copeland A."/>
            <person name="Hainaut M."/>
            <person name="Haridas S."/>
            <person name="Labutti K."/>
            <person name="Lindquist E."/>
            <person name="Lipzen A."/>
            <person name="Khouja H.-R."/>
            <person name="Murat C."/>
            <person name="Ohm R."/>
            <person name="Olson A."/>
            <person name="Spatafora J."/>
            <person name="Veneault-Fourrey C."/>
            <person name="Henrissat B."/>
            <person name="Grigoriev I."/>
            <person name="Martin F."/>
            <person name="Perotto S."/>
        </authorList>
    </citation>
    <scope>NUCLEOTIDE SEQUENCE [LARGE SCALE GENOMIC DNA]</scope>
    <source>
        <strain evidence="1 2">E</strain>
    </source>
</reference>
<organism evidence="1 2">
    <name type="scientific">Hyaloscypha bicolor E</name>
    <dbReference type="NCBI Taxonomy" id="1095630"/>
    <lineage>
        <taxon>Eukaryota</taxon>
        <taxon>Fungi</taxon>
        <taxon>Dikarya</taxon>
        <taxon>Ascomycota</taxon>
        <taxon>Pezizomycotina</taxon>
        <taxon>Leotiomycetes</taxon>
        <taxon>Helotiales</taxon>
        <taxon>Hyaloscyphaceae</taxon>
        <taxon>Hyaloscypha</taxon>
        <taxon>Hyaloscypha bicolor</taxon>
    </lineage>
</organism>